<dbReference type="PANTHER" id="PTHR45418:SF1">
    <property type="entry name" value="CANCER_TESTIS ANTIGEN 55"/>
    <property type="match status" value="1"/>
</dbReference>
<name>A0A812D4K2_ACAPH</name>
<dbReference type="Pfam" id="PF21635">
    <property type="entry name" value="Mov-10_helical"/>
    <property type="match status" value="1"/>
</dbReference>
<evidence type="ECO:0000259" key="16">
    <source>
        <dbReference type="Pfam" id="PF21635"/>
    </source>
</evidence>
<keyword evidence="7 17" id="KW-0347">Helicase</keyword>
<dbReference type="GO" id="GO:0016787">
    <property type="term" value="F:hydrolase activity"/>
    <property type="evidence" value="ECO:0007669"/>
    <property type="project" value="UniProtKB-KW"/>
</dbReference>
<feature type="domain" description="DNA2/NAM7 helicase helicase" evidence="13">
    <location>
        <begin position="411"/>
        <end position="483"/>
    </location>
</feature>
<reference evidence="17" key="1">
    <citation type="submission" date="2021-01" db="EMBL/GenBank/DDBJ databases">
        <authorList>
            <person name="Li R."/>
            <person name="Bekaert M."/>
        </authorList>
    </citation>
    <scope>NUCLEOTIDE SEQUENCE</scope>
    <source>
        <strain evidence="17">Farmed</strain>
    </source>
</reference>
<evidence type="ECO:0000256" key="8">
    <source>
        <dbReference type="ARBA" id="ARBA00022840"/>
    </source>
</evidence>
<dbReference type="OrthoDB" id="6513042at2759"/>
<evidence type="ECO:0000259" key="15">
    <source>
        <dbReference type="Pfam" id="PF21634"/>
    </source>
</evidence>
<evidence type="ECO:0000256" key="7">
    <source>
        <dbReference type="ARBA" id="ARBA00022806"/>
    </source>
</evidence>
<dbReference type="EMBL" id="CAHIKZ030002721">
    <property type="protein sequence ID" value="CAE1291117.1"/>
    <property type="molecule type" value="Genomic_DNA"/>
</dbReference>
<gene>
    <name evidence="17" type="ORF">SPHA_48576</name>
</gene>
<evidence type="ECO:0000259" key="14">
    <source>
        <dbReference type="Pfam" id="PF13087"/>
    </source>
</evidence>
<evidence type="ECO:0000256" key="9">
    <source>
        <dbReference type="ARBA" id="ARBA00022884"/>
    </source>
</evidence>
<feature type="domain" description="Helicase MOV-10-like beta-barrel" evidence="15">
    <location>
        <begin position="146"/>
        <end position="225"/>
    </location>
</feature>
<keyword evidence="5" id="KW-0547">Nucleotide-binding</keyword>
<dbReference type="InterPro" id="IPR041679">
    <property type="entry name" value="DNA2/NAM7-like_C"/>
</dbReference>
<dbReference type="InterPro" id="IPR027417">
    <property type="entry name" value="P-loop_NTPase"/>
</dbReference>
<evidence type="ECO:0000313" key="18">
    <source>
        <dbReference type="Proteomes" id="UP000597762"/>
    </source>
</evidence>
<keyword evidence="6" id="KW-0378">Hydrolase</keyword>
<evidence type="ECO:0000256" key="12">
    <source>
        <dbReference type="SAM" id="MobiDB-lite"/>
    </source>
</evidence>
<dbReference type="InterPro" id="IPR041677">
    <property type="entry name" value="DNA2/NAM7_AAA_11"/>
</dbReference>
<evidence type="ECO:0000256" key="6">
    <source>
        <dbReference type="ARBA" id="ARBA00022801"/>
    </source>
</evidence>
<evidence type="ECO:0000256" key="5">
    <source>
        <dbReference type="ARBA" id="ARBA00022741"/>
    </source>
</evidence>
<evidence type="ECO:0000256" key="2">
    <source>
        <dbReference type="ARBA" id="ARBA00005601"/>
    </source>
</evidence>
<dbReference type="InterPro" id="IPR049079">
    <property type="entry name" value="Mov-10_helical"/>
</dbReference>
<dbReference type="EC" id="3.6.4.13" evidence="3"/>
<evidence type="ECO:0000256" key="3">
    <source>
        <dbReference type="ARBA" id="ARBA00012552"/>
    </source>
</evidence>
<evidence type="ECO:0000256" key="10">
    <source>
        <dbReference type="ARBA" id="ARBA00023158"/>
    </source>
</evidence>
<evidence type="ECO:0000256" key="11">
    <source>
        <dbReference type="ARBA" id="ARBA00047984"/>
    </source>
</evidence>
<keyword evidence="18" id="KW-1185">Reference proteome</keyword>
<dbReference type="GO" id="GO:0005524">
    <property type="term" value="F:ATP binding"/>
    <property type="evidence" value="ECO:0007669"/>
    <property type="project" value="UniProtKB-KW"/>
</dbReference>
<accession>A0A812D4K2</accession>
<protein>
    <recommendedName>
        <fullName evidence="3">RNA helicase</fullName>
        <ecNumber evidence="3">3.6.4.13</ecNumber>
    </recommendedName>
</protein>
<organism evidence="17 18">
    <name type="scientific">Acanthosepion pharaonis</name>
    <name type="common">Pharaoh cuttlefish</name>
    <name type="synonym">Sepia pharaonis</name>
    <dbReference type="NCBI Taxonomy" id="158019"/>
    <lineage>
        <taxon>Eukaryota</taxon>
        <taxon>Metazoa</taxon>
        <taxon>Spiralia</taxon>
        <taxon>Lophotrochozoa</taxon>
        <taxon>Mollusca</taxon>
        <taxon>Cephalopoda</taxon>
        <taxon>Coleoidea</taxon>
        <taxon>Decapodiformes</taxon>
        <taxon>Sepiida</taxon>
        <taxon>Sepiina</taxon>
        <taxon>Sepiidae</taxon>
        <taxon>Acanthosepion</taxon>
    </lineage>
</organism>
<dbReference type="GO" id="GO:0003723">
    <property type="term" value="F:RNA binding"/>
    <property type="evidence" value="ECO:0007669"/>
    <property type="project" value="UniProtKB-KW"/>
</dbReference>
<keyword evidence="8" id="KW-0067">ATP-binding</keyword>
<dbReference type="InterPro" id="IPR047187">
    <property type="entry name" value="SF1_C_Upf1"/>
</dbReference>
<evidence type="ECO:0000313" key="17">
    <source>
        <dbReference type="EMBL" id="CAE1291117.1"/>
    </source>
</evidence>
<dbReference type="Pfam" id="PF21634">
    <property type="entry name" value="MOV-10_beta-barrel"/>
    <property type="match status" value="1"/>
</dbReference>
<dbReference type="Gene3D" id="3.40.50.300">
    <property type="entry name" value="P-loop containing nucleotide triphosphate hydrolases"/>
    <property type="match status" value="2"/>
</dbReference>
<dbReference type="Proteomes" id="UP000597762">
    <property type="component" value="Unassembled WGS sequence"/>
</dbReference>
<dbReference type="CDD" id="cd18808">
    <property type="entry name" value="SF1_C_Upf1"/>
    <property type="match status" value="1"/>
</dbReference>
<keyword evidence="4" id="KW-0963">Cytoplasm</keyword>
<evidence type="ECO:0000256" key="1">
    <source>
        <dbReference type="ARBA" id="ARBA00004331"/>
    </source>
</evidence>
<keyword evidence="10" id="KW-0943">RNA-mediated gene silencing</keyword>
<dbReference type="CDD" id="cd18078">
    <property type="entry name" value="DEXXQc_Mov10L1"/>
    <property type="match status" value="1"/>
</dbReference>
<feature type="compositionally biased region" description="Polar residues" evidence="12">
    <location>
        <begin position="282"/>
        <end position="291"/>
    </location>
</feature>
<dbReference type="FunFam" id="3.40.50.300:FF:000608">
    <property type="entry name" value="Mov10 RISC complex RNA helicase"/>
    <property type="match status" value="1"/>
</dbReference>
<evidence type="ECO:0000256" key="4">
    <source>
        <dbReference type="ARBA" id="ARBA00022490"/>
    </source>
</evidence>
<comment type="caution">
    <text evidence="17">The sequence shown here is derived from an EMBL/GenBank/DDBJ whole genome shotgun (WGS) entry which is preliminary data.</text>
</comment>
<sequence length="745" mass="83576">MQLVITYCWVQICQTSNCRSCHQSVLSSGTCSNANRSVRCYTASAAVRDGQADNCFDGHAHDEASTFHGQTVNNSKLFSKKLRLPSKLGQYRVPDELRQSVIACEDLVEIFPNISETLDYENYVSKFSILLHLEEIQMEIDIRQFDLERVCLKHAGEFLALKVPGLAEGRPSVLVGDKVYASIPGESDSPLLEGIVHEVHNEEILLKFNSEFHNNYQGEDYNMHFTFNRSPLRRCHQAAELAPSLGRNVLFPTKLETVSPQYTLSSNRLSGSHTLPKAGTPTRHSCQSPPTSQATVQFFNRQLNDRQMAAVTRILQGQSRPTPYILFGPPGTGKTITVVEAILQILTKMSGSRILACTPSNSAADLLAERLHKSGVLKVSDMVRLNAFQRNDDNIPENIRQYCTVGENLDIIVRYRILVCTCVTSGLLYSLGLKTGHFTHVFVDEAGQATELECLIPAGLVSGTDGQITLAGDPQQLGPVLRSTYAKNYGMELSFLERLMSRSLYARDETKFTNYGYYDPMLVTKLIYNYRSHPSLLQLPSELFYANELQVKAEKQLTHSLCGWKSLPNKTVPIIFHGIRGEDLREGNSPSWFNPFETVQVVRYLQGLLADYSSSLTEDDIGIITPYRKQVEKIRLLMSHLGRDNVKVGSVEEFQGQERKAIIVSTVRANEDFIEFDKQHALGFLSNPKRFNVCITRAQALLIIVGNPYVLMHDIYWLALLKQCIENHAYVGCVLPEELTTNSDS</sequence>
<dbReference type="AlphaFoldDB" id="A0A812D4K2"/>
<feature type="region of interest" description="Disordered" evidence="12">
    <location>
        <begin position="266"/>
        <end position="291"/>
    </location>
</feature>
<comment type="subcellular location">
    <subcellularLocation>
        <location evidence="1">Cytoplasm</location>
        <location evidence="1">Cytoplasmic ribonucleoprotein granule</location>
    </subcellularLocation>
</comment>
<dbReference type="GO" id="GO:0031047">
    <property type="term" value="P:regulatory ncRNA-mediated gene silencing"/>
    <property type="evidence" value="ECO:0007669"/>
    <property type="project" value="UniProtKB-KW"/>
</dbReference>
<dbReference type="GO" id="GO:0036464">
    <property type="term" value="C:cytoplasmic ribonucleoprotein granule"/>
    <property type="evidence" value="ECO:0007669"/>
    <property type="project" value="UniProtKB-SubCell"/>
</dbReference>
<comment type="catalytic activity">
    <reaction evidence="11">
        <text>ATP + H2O = ADP + phosphate + H(+)</text>
        <dbReference type="Rhea" id="RHEA:13065"/>
        <dbReference type="ChEBI" id="CHEBI:15377"/>
        <dbReference type="ChEBI" id="CHEBI:15378"/>
        <dbReference type="ChEBI" id="CHEBI:30616"/>
        <dbReference type="ChEBI" id="CHEBI:43474"/>
        <dbReference type="ChEBI" id="CHEBI:456216"/>
        <dbReference type="EC" id="3.6.4.13"/>
    </reaction>
</comment>
<dbReference type="Pfam" id="PF13086">
    <property type="entry name" value="AAA_11"/>
    <property type="match status" value="2"/>
</dbReference>
<evidence type="ECO:0000259" key="13">
    <source>
        <dbReference type="Pfam" id="PF13086"/>
    </source>
</evidence>
<dbReference type="InterPro" id="IPR049080">
    <property type="entry name" value="MOV-10-like_beta-barrel"/>
</dbReference>
<dbReference type="SUPFAM" id="SSF52540">
    <property type="entry name" value="P-loop containing nucleoside triphosphate hydrolases"/>
    <property type="match status" value="1"/>
</dbReference>
<dbReference type="Pfam" id="PF13087">
    <property type="entry name" value="AAA_12"/>
    <property type="match status" value="1"/>
</dbReference>
<dbReference type="GO" id="GO:0003724">
    <property type="term" value="F:RNA helicase activity"/>
    <property type="evidence" value="ECO:0007669"/>
    <property type="project" value="UniProtKB-EC"/>
</dbReference>
<feature type="domain" description="DNA2/NAM7 helicase-like C-terminal" evidence="14">
    <location>
        <begin position="512"/>
        <end position="707"/>
    </location>
</feature>
<proteinExistence type="inferred from homology"/>
<feature type="domain" description="Helicase MOV-10 helical" evidence="16">
    <location>
        <begin position="106"/>
        <end position="144"/>
    </location>
</feature>
<dbReference type="PANTHER" id="PTHR45418">
    <property type="entry name" value="CANCER/TESTIS ANTIGEN 55"/>
    <property type="match status" value="1"/>
</dbReference>
<feature type="domain" description="DNA2/NAM7 helicase helicase" evidence="13">
    <location>
        <begin position="302"/>
        <end position="403"/>
    </location>
</feature>
<keyword evidence="9" id="KW-0694">RNA-binding</keyword>
<comment type="similarity">
    <text evidence="2">Belongs to the DNA2/NAM7 helicase family. SDE3 subfamily.</text>
</comment>